<evidence type="ECO:0000313" key="2">
    <source>
        <dbReference type="Proteomes" id="UP000315724"/>
    </source>
</evidence>
<accession>A0A517QU24</accession>
<dbReference type="Proteomes" id="UP000315724">
    <property type="component" value="Chromosome"/>
</dbReference>
<dbReference type="KEGG" id="tpol:Mal48_44080"/>
<name>A0A517QU24_9PLAN</name>
<dbReference type="RefSeq" id="WP_145204202.1">
    <property type="nucleotide sequence ID" value="NZ_CP036267.1"/>
</dbReference>
<evidence type="ECO:0000313" key="1">
    <source>
        <dbReference type="EMBL" id="QDT35133.1"/>
    </source>
</evidence>
<evidence type="ECO:0008006" key="3">
    <source>
        <dbReference type="Google" id="ProtNLM"/>
    </source>
</evidence>
<gene>
    <name evidence="1" type="ORF">Mal48_44080</name>
</gene>
<sequence>MEFTNQVTAQKETAAMIAFGRLFDLERKINAKTSGRIKELQVESTGDSIIISGSTTTYYSKQLATQLTLDEFGELILENEIDVS</sequence>
<proteinExistence type="predicted"/>
<protein>
    <recommendedName>
        <fullName evidence="3">BON domain-containing protein</fullName>
    </recommendedName>
</protein>
<organism evidence="1 2">
    <name type="scientific">Thalassoglobus polymorphus</name>
    <dbReference type="NCBI Taxonomy" id="2527994"/>
    <lineage>
        <taxon>Bacteria</taxon>
        <taxon>Pseudomonadati</taxon>
        <taxon>Planctomycetota</taxon>
        <taxon>Planctomycetia</taxon>
        <taxon>Planctomycetales</taxon>
        <taxon>Planctomycetaceae</taxon>
        <taxon>Thalassoglobus</taxon>
    </lineage>
</organism>
<dbReference type="EMBL" id="CP036267">
    <property type="protein sequence ID" value="QDT35133.1"/>
    <property type="molecule type" value="Genomic_DNA"/>
</dbReference>
<reference evidence="1 2" key="1">
    <citation type="submission" date="2019-02" db="EMBL/GenBank/DDBJ databases">
        <title>Deep-cultivation of Planctomycetes and their phenomic and genomic characterization uncovers novel biology.</title>
        <authorList>
            <person name="Wiegand S."/>
            <person name="Jogler M."/>
            <person name="Boedeker C."/>
            <person name="Pinto D."/>
            <person name="Vollmers J."/>
            <person name="Rivas-Marin E."/>
            <person name="Kohn T."/>
            <person name="Peeters S.H."/>
            <person name="Heuer A."/>
            <person name="Rast P."/>
            <person name="Oberbeckmann S."/>
            <person name="Bunk B."/>
            <person name="Jeske O."/>
            <person name="Meyerdierks A."/>
            <person name="Storesund J.E."/>
            <person name="Kallscheuer N."/>
            <person name="Luecker S."/>
            <person name="Lage O.M."/>
            <person name="Pohl T."/>
            <person name="Merkel B.J."/>
            <person name="Hornburger P."/>
            <person name="Mueller R.-W."/>
            <person name="Bruemmer F."/>
            <person name="Labrenz M."/>
            <person name="Spormann A.M."/>
            <person name="Op den Camp H."/>
            <person name="Overmann J."/>
            <person name="Amann R."/>
            <person name="Jetten M.S.M."/>
            <person name="Mascher T."/>
            <person name="Medema M.H."/>
            <person name="Devos D.P."/>
            <person name="Kaster A.-K."/>
            <person name="Ovreas L."/>
            <person name="Rohde M."/>
            <person name="Galperin M.Y."/>
            <person name="Jogler C."/>
        </authorList>
    </citation>
    <scope>NUCLEOTIDE SEQUENCE [LARGE SCALE GENOMIC DNA]</scope>
    <source>
        <strain evidence="1 2">Mal48</strain>
    </source>
</reference>
<dbReference type="AlphaFoldDB" id="A0A517QU24"/>
<keyword evidence="2" id="KW-1185">Reference proteome</keyword>
<dbReference type="OrthoDB" id="214050at2"/>